<dbReference type="GO" id="GO:0009089">
    <property type="term" value="P:lysine biosynthetic process via diaminopimelate"/>
    <property type="evidence" value="ECO:0007669"/>
    <property type="project" value="TreeGrafter"/>
</dbReference>
<name>A0A644YY59_9ZZZZ</name>
<dbReference type="InterPro" id="IPR036393">
    <property type="entry name" value="AceGlu_kinase-like_sf"/>
</dbReference>
<dbReference type="SUPFAM" id="SSF55021">
    <property type="entry name" value="ACT-like"/>
    <property type="match status" value="2"/>
</dbReference>
<evidence type="ECO:0000313" key="8">
    <source>
        <dbReference type="EMBL" id="MPM33476.1"/>
    </source>
</evidence>
<dbReference type="SUPFAM" id="SSF53633">
    <property type="entry name" value="Carbamate kinase-like"/>
    <property type="match status" value="1"/>
</dbReference>
<dbReference type="FunFam" id="3.30.2130.10:FF:000001">
    <property type="entry name" value="Bifunctional aspartokinase/homoserine dehydrogenase"/>
    <property type="match status" value="1"/>
</dbReference>
<keyword evidence="4" id="KW-0547">Nucleotide-binding</keyword>
<dbReference type="Gene3D" id="3.30.2130.10">
    <property type="entry name" value="VC0802-like"/>
    <property type="match status" value="1"/>
</dbReference>
<dbReference type="InterPro" id="IPR001048">
    <property type="entry name" value="Asp/Glu/Uridylate_kinase"/>
</dbReference>
<sequence>MASVAKADMYENWTDVSGFLMADPRIVKNPLPINKITYQELRELSYMGASVLHDEAVFPVRQAGIPINIRNTNEPDNPGTVIVGDDQVDEDYDNGHVITGIAGRKNFTFFYIHKEHMANEVGVVRKALEIFEERNISIDHIPSGIDSFSIVVPTECVEKTTHEIVEELKDKLGTDSVKTYKNLSLISTVGIRMAFRPGISAKLFNALGENNINIRMIDQGSSEINIIVGVDDKDFENAIRAIYNAFVK</sequence>
<dbReference type="PANTHER" id="PTHR21499:SF67">
    <property type="entry name" value="ASPARTOKINASE 3"/>
    <property type="match status" value="1"/>
</dbReference>
<keyword evidence="3 8" id="KW-0808">Transferase</keyword>
<reference evidence="8" key="1">
    <citation type="submission" date="2019-08" db="EMBL/GenBank/DDBJ databases">
        <authorList>
            <person name="Kucharzyk K."/>
            <person name="Murdoch R.W."/>
            <person name="Higgins S."/>
            <person name="Loffler F."/>
        </authorList>
    </citation>
    <scope>NUCLEOTIDE SEQUENCE</scope>
</reference>
<dbReference type="GO" id="GO:0005524">
    <property type="term" value="F:ATP binding"/>
    <property type="evidence" value="ECO:0007669"/>
    <property type="project" value="UniProtKB-KW"/>
</dbReference>
<dbReference type="EMBL" id="VSSQ01006671">
    <property type="protein sequence ID" value="MPM33476.1"/>
    <property type="molecule type" value="Genomic_DNA"/>
</dbReference>
<dbReference type="PANTHER" id="PTHR21499">
    <property type="entry name" value="ASPARTATE KINASE"/>
    <property type="match status" value="1"/>
</dbReference>
<keyword evidence="6" id="KW-0067">ATP-binding</keyword>
<evidence type="ECO:0000256" key="6">
    <source>
        <dbReference type="ARBA" id="ARBA00022840"/>
    </source>
</evidence>
<keyword evidence="5 8" id="KW-0418">Kinase</keyword>
<organism evidence="8">
    <name type="scientific">bioreactor metagenome</name>
    <dbReference type="NCBI Taxonomy" id="1076179"/>
    <lineage>
        <taxon>unclassified sequences</taxon>
        <taxon>metagenomes</taxon>
        <taxon>ecological metagenomes</taxon>
    </lineage>
</organism>
<comment type="similarity">
    <text evidence="1">Belongs to the aspartokinase family.</text>
</comment>
<dbReference type="GO" id="GO:0004072">
    <property type="term" value="F:aspartate kinase activity"/>
    <property type="evidence" value="ECO:0007669"/>
    <property type="project" value="UniProtKB-EC"/>
</dbReference>
<evidence type="ECO:0000256" key="4">
    <source>
        <dbReference type="ARBA" id="ARBA00022741"/>
    </source>
</evidence>
<dbReference type="GO" id="GO:0009090">
    <property type="term" value="P:homoserine biosynthetic process"/>
    <property type="evidence" value="ECO:0007669"/>
    <property type="project" value="TreeGrafter"/>
</dbReference>
<dbReference type="InterPro" id="IPR045865">
    <property type="entry name" value="ACT-like_dom_sf"/>
</dbReference>
<feature type="domain" description="ACT" evidence="7">
    <location>
        <begin position="112"/>
        <end position="185"/>
    </location>
</feature>
<evidence type="ECO:0000259" key="7">
    <source>
        <dbReference type="PROSITE" id="PS51671"/>
    </source>
</evidence>
<dbReference type="EC" id="2.7.2.4" evidence="2"/>
<comment type="caution">
    <text evidence="8">The sequence shown here is derived from an EMBL/GenBank/DDBJ whole genome shotgun (WGS) entry which is preliminary data.</text>
</comment>
<gene>
    <name evidence="8" type="primary">yclM_5</name>
    <name evidence="8" type="ORF">SDC9_80052</name>
</gene>
<accession>A0A644YY59</accession>
<protein>
    <recommendedName>
        <fullName evidence="2">aspartate kinase</fullName>
        <ecNumber evidence="2">2.7.2.4</ecNumber>
    </recommendedName>
</protein>
<dbReference type="InterPro" id="IPR054352">
    <property type="entry name" value="ACT_Aspartokinase"/>
</dbReference>
<evidence type="ECO:0000256" key="1">
    <source>
        <dbReference type="ARBA" id="ARBA00010122"/>
    </source>
</evidence>
<dbReference type="Pfam" id="PF00696">
    <property type="entry name" value="AA_kinase"/>
    <property type="match status" value="1"/>
</dbReference>
<evidence type="ECO:0000256" key="2">
    <source>
        <dbReference type="ARBA" id="ARBA00013059"/>
    </source>
</evidence>
<dbReference type="AlphaFoldDB" id="A0A644YY59"/>
<dbReference type="Pfam" id="PF22468">
    <property type="entry name" value="ACT_9"/>
    <property type="match status" value="1"/>
</dbReference>
<dbReference type="Gene3D" id="3.40.1160.10">
    <property type="entry name" value="Acetylglutamate kinase-like"/>
    <property type="match status" value="1"/>
</dbReference>
<evidence type="ECO:0000256" key="3">
    <source>
        <dbReference type="ARBA" id="ARBA00022679"/>
    </source>
</evidence>
<evidence type="ECO:0000256" key="5">
    <source>
        <dbReference type="ARBA" id="ARBA00022777"/>
    </source>
</evidence>
<feature type="domain" description="ACT" evidence="7">
    <location>
        <begin position="188"/>
        <end position="248"/>
    </location>
</feature>
<dbReference type="InterPro" id="IPR002912">
    <property type="entry name" value="ACT_dom"/>
</dbReference>
<dbReference type="PROSITE" id="PS51671">
    <property type="entry name" value="ACT"/>
    <property type="match status" value="2"/>
</dbReference>
<dbReference type="GO" id="GO:0005829">
    <property type="term" value="C:cytosol"/>
    <property type="evidence" value="ECO:0007669"/>
    <property type="project" value="TreeGrafter"/>
</dbReference>
<proteinExistence type="inferred from homology"/>